<dbReference type="PROSITE" id="PS01094">
    <property type="entry name" value="UPF0076"/>
    <property type="match status" value="1"/>
</dbReference>
<dbReference type="Gene3D" id="3.30.1330.40">
    <property type="entry name" value="RutC-like"/>
    <property type="match status" value="1"/>
</dbReference>
<dbReference type="SUPFAM" id="SSF55298">
    <property type="entry name" value="YjgF-like"/>
    <property type="match status" value="1"/>
</dbReference>
<evidence type="ECO:0000313" key="5">
    <source>
        <dbReference type="EMBL" id="EAK0468669.1"/>
    </source>
</evidence>
<organism evidence="2 7">
    <name type="scientific">Campylobacter fetus</name>
    <dbReference type="NCBI Taxonomy" id="196"/>
    <lineage>
        <taxon>Bacteria</taxon>
        <taxon>Pseudomonadati</taxon>
        <taxon>Campylobacterota</taxon>
        <taxon>Epsilonproteobacteria</taxon>
        <taxon>Campylobacterales</taxon>
        <taxon>Campylobacteraceae</taxon>
        <taxon>Campylobacter</taxon>
    </lineage>
</organism>
<evidence type="ECO:0000313" key="7">
    <source>
        <dbReference type="Proteomes" id="UP000557842"/>
    </source>
</evidence>
<protein>
    <submittedName>
        <fullName evidence="2">RidA family protein</fullName>
    </submittedName>
</protein>
<dbReference type="CDD" id="cd00448">
    <property type="entry name" value="YjgF_YER057c_UK114_family"/>
    <property type="match status" value="1"/>
</dbReference>
<dbReference type="Proteomes" id="UP000557842">
    <property type="component" value="Unassembled WGS sequence"/>
</dbReference>
<dbReference type="PANTHER" id="PTHR11803">
    <property type="entry name" value="2-IMINOBUTANOATE/2-IMINOPROPANOATE DEAMINASE RIDA"/>
    <property type="match status" value="1"/>
</dbReference>
<dbReference type="OMA" id="GSYFKEP"/>
<dbReference type="InterPro" id="IPR006056">
    <property type="entry name" value="RidA"/>
</dbReference>
<dbReference type="EMBL" id="AABQDW010000004">
    <property type="protein sequence ID" value="EAI5407735.1"/>
    <property type="molecule type" value="Genomic_DNA"/>
</dbReference>
<dbReference type="PANTHER" id="PTHR11803:SF39">
    <property type="entry name" value="2-IMINOBUTANOATE_2-IMINOPROPANOATE DEAMINASE"/>
    <property type="match status" value="1"/>
</dbReference>
<accession>A0A5L4N115</accession>
<dbReference type="AlphaFoldDB" id="A0A5L4N115"/>
<dbReference type="Proteomes" id="UP000535509">
    <property type="component" value="Unassembled WGS sequence"/>
</dbReference>
<dbReference type="RefSeq" id="WP_002847808.1">
    <property type="nucleotide sequence ID" value="NZ_AABUZP020000066.1"/>
</dbReference>
<dbReference type="FunFam" id="3.30.1330.40:FF:000001">
    <property type="entry name" value="L-PSP family endoribonuclease"/>
    <property type="match status" value="1"/>
</dbReference>
<dbReference type="EMBL" id="AACCXM010000003">
    <property type="protein sequence ID" value="EAK0468669.1"/>
    <property type="molecule type" value="Genomic_DNA"/>
</dbReference>
<comment type="caution">
    <text evidence="2">The sequence shown here is derived from an EMBL/GenBank/DDBJ whole genome shotgun (WGS) entry which is preliminary data.</text>
</comment>
<gene>
    <name evidence="4" type="ORF">AAH17_08505</name>
    <name evidence="5" type="ORF">AAH24_04710</name>
    <name evidence="2" type="ORF">BVH53_03355</name>
    <name evidence="3" type="ORF">CX802_02680</name>
</gene>
<evidence type="ECO:0000313" key="6">
    <source>
        <dbReference type="Proteomes" id="UP000535509"/>
    </source>
</evidence>
<keyword evidence="6" id="KW-1185">Reference proteome</keyword>
<dbReference type="InterPro" id="IPR006175">
    <property type="entry name" value="YjgF/YER057c/UK114"/>
</dbReference>
<evidence type="ECO:0000313" key="2">
    <source>
        <dbReference type="EMBL" id="EAI5407735.1"/>
    </source>
</evidence>
<dbReference type="GO" id="GO:0005829">
    <property type="term" value="C:cytosol"/>
    <property type="evidence" value="ECO:0007669"/>
    <property type="project" value="TreeGrafter"/>
</dbReference>
<comment type="similarity">
    <text evidence="1">Belongs to the RutC family.</text>
</comment>
<dbReference type="GO" id="GO:0019239">
    <property type="term" value="F:deaminase activity"/>
    <property type="evidence" value="ECO:0007669"/>
    <property type="project" value="TreeGrafter"/>
</dbReference>
<dbReference type="NCBIfam" id="TIGR00004">
    <property type="entry name" value="Rid family detoxifying hydrolase"/>
    <property type="match status" value="1"/>
</dbReference>
<evidence type="ECO:0000313" key="4">
    <source>
        <dbReference type="EMBL" id="EAK0453682.1"/>
    </source>
</evidence>
<dbReference type="EMBL" id="AACCXK010000021">
    <property type="protein sequence ID" value="EAK0453682.1"/>
    <property type="molecule type" value="Genomic_DNA"/>
</dbReference>
<evidence type="ECO:0000256" key="1">
    <source>
        <dbReference type="ARBA" id="ARBA00010552"/>
    </source>
</evidence>
<dbReference type="EMBL" id="AABTCC010000005">
    <property type="protein sequence ID" value="EAI8858757.1"/>
    <property type="molecule type" value="Genomic_DNA"/>
</dbReference>
<reference evidence="2 7" key="1">
    <citation type="submission" date="2018-05" db="EMBL/GenBank/DDBJ databases">
        <authorList>
            <consortium name="PulseNet: The National Subtyping Network for Foodborne Disease Surveillance"/>
            <person name="Tarr C.L."/>
            <person name="Trees E."/>
            <person name="Katz L.S."/>
            <person name="Carleton-Romer H.A."/>
            <person name="Stroika S."/>
            <person name="Kucerova Z."/>
            <person name="Roache K.F."/>
            <person name="Sabol A.L."/>
            <person name="Besser J."/>
            <person name="Gerner-Smidt P."/>
        </authorList>
    </citation>
    <scope>NUCLEOTIDE SEQUENCE [LARGE SCALE GENOMIC DNA]</scope>
    <source>
        <strain evidence="4">2014D-0197</strain>
        <strain evidence="2 7">2016D-0221</strain>
        <strain evidence="5">D4313</strain>
        <strain evidence="3 6">PNUSAC001503</strain>
    </source>
</reference>
<evidence type="ECO:0000313" key="3">
    <source>
        <dbReference type="EMBL" id="EAI8858757.1"/>
    </source>
</evidence>
<dbReference type="Pfam" id="PF01042">
    <property type="entry name" value="Ribonuc_L-PSP"/>
    <property type="match status" value="1"/>
</dbReference>
<dbReference type="GeneID" id="61065582"/>
<proteinExistence type="inferred from homology"/>
<dbReference type="InterPro" id="IPR019897">
    <property type="entry name" value="RidA_CS"/>
</dbReference>
<sequence length="131" mass="14273">MKTSEVLGNTDVSLRYPKAIGPYSAYREVGDMIFCSGQIPVNPNNGLIASSIEDQTTQALKNVGGILEELGLSYKNVVKATVFLTDINDFSAMNEVYAKYFSEPYPARSAVGVKDLPKGVKIEIEVIAHKL</sequence>
<dbReference type="InterPro" id="IPR035959">
    <property type="entry name" value="RutC-like_sf"/>
</dbReference>
<name>A0A5L4N115_CAMFE</name>